<name>A0A9X2PA47_9HYPH</name>
<dbReference type="InterPro" id="IPR003370">
    <property type="entry name" value="Chromate_transpt"/>
</dbReference>
<sequence>MSMPAPPAPDGAGAPAGSPAERDAAPGDASFAIPRGVPLWEIFATFLFIGAVSFGGGVVAYLRAGLVLQKKWLDEERFLSALEIAQALPGLNATNMSIIVGDRLRGVPGAVVAFLGITLPGATLVMILGVLYASNASNPYVNATLVGVGAAAVGMLTAVTLQIGRKQLGSLIDIAIIAVTLVMVSVLHISLIWVLLTVGPAAIFIYRPRKSPALDPDEPSEPAA</sequence>
<evidence type="ECO:0000313" key="10">
    <source>
        <dbReference type="Proteomes" id="UP001151088"/>
    </source>
</evidence>
<keyword evidence="10" id="KW-1185">Reference proteome</keyword>
<feature type="transmembrane region" description="Helical" evidence="8">
    <location>
        <begin position="111"/>
        <end position="134"/>
    </location>
</feature>
<accession>A0A9X2PA47</accession>
<keyword evidence="3" id="KW-1003">Cell membrane</keyword>
<dbReference type="GO" id="GO:0005886">
    <property type="term" value="C:plasma membrane"/>
    <property type="evidence" value="ECO:0007669"/>
    <property type="project" value="UniProtKB-SubCell"/>
</dbReference>
<dbReference type="EMBL" id="JANTHZ010000002">
    <property type="protein sequence ID" value="MCS0494894.1"/>
    <property type="molecule type" value="Genomic_DNA"/>
</dbReference>
<evidence type="ECO:0000256" key="3">
    <source>
        <dbReference type="ARBA" id="ARBA00022475"/>
    </source>
</evidence>
<feature type="compositionally biased region" description="Low complexity" evidence="7">
    <location>
        <begin position="10"/>
        <end position="19"/>
    </location>
</feature>
<proteinExistence type="inferred from homology"/>
<keyword evidence="4 8" id="KW-0812">Transmembrane</keyword>
<evidence type="ECO:0000256" key="2">
    <source>
        <dbReference type="ARBA" id="ARBA00005262"/>
    </source>
</evidence>
<evidence type="ECO:0000256" key="7">
    <source>
        <dbReference type="SAM" id="MobiDB-lite"/>
    </source>
</evidence>
<keyword evidence="5 8" id="KW-1133">Transmembrane helix</keyword>
<evidence type="ECO:0000313" key="9">
    <source>
        <dbReference type="EMBL" id="MCS0494894.1"/>
    </source>
</evidence>
<dbReference type="InterPro" id="IPR052518">
    <property type="entry name" value="CHR_Transporter"/>
</dbReference>
<feature type="transmembrane region" description="Helical" evidence="8">
    <location>
        <begin position="42"/>
        <end position="62"/>
    </location>
</feature>
<dbReference type="PANTHER" id="PTHR43663:SF1">
    <property type="entry name" value="CHROMATE TRANSPORTER"/>
    <property type="match status" value="1"/>
</dbReference>
<feature type="region of interest" description="Disordered" evidence="7">
    <location>
        <begin position="1"/>
        <end position="25"/>
    </location>
</feature>
<feature type="transmembrane region" description="Helical" evidence="8">
    <location>
        <begin position="175"/>
        <end position="206"/>
    </location>
</feature>
<dbReference type="Pfam" id="PF02417">
    <property type="entry name" value="Chromate_transp"/>
    <property type="match status" value="1"/>
</dbReference>
<evidence type="ECO:0000256" key="1">
    <source>
        <dbReference type="ARBA" id="ARBA00004651"/>
    </source>
</evidence>
<dbReference type="PANTHER" id="PTHR43663">
    <property type="entry name" value="CHROMATE TRANSPORT PROTEIN-RELATED"/>
    <property type="match status" value="1"/>
</dbReference>
<comment type="caution">
    <text evidence="9">The sequence shown here is derived from an EMBL/GenBank/DDBJ whole genome shotgun (WGS) entry which is preliminary data.</text>
</comment>
<dbReference type="AlphaFoldDB" id="A0A9X2PA47"/>
<comment type="subcellular location">
    <subcellularLocation>
        <location evidence="1">Cell membrane</location>
        <topology evidence="1">Multi-pass membrane protein</topology>
    </subcellularLocation>
</comment>
<dbReference type="GO" id="GO:0015109">
    <property type="term" value="F:chromate transmembrane transporter activity"/>
    <property type="evidence" value="ECO:0007669"/>
    <property type="project" value="InterPro"/>
</dbReference>
<dbReference type="RefSeq" id="WP_258731934.1">
    <property type="nucleotide sequence ID" value="NZ_JANTHZ010000002.1"/>
</dbReference>
<protein>
    <submittedName>
        <fullName evidence="9">Chromate transporter</fullName>
    </submittedName>
</protein>
<evidence type="ECO:0000256" key="5">
    <source>
        <dbReference type="ARBA" id="ARBA00022989"/>
    </source>
</evidence>
<gene>
    <name evidence="9" type="ORF">NVS89_07275</name>
</gene>
<comment type="similarity">
    <text evidence="2">Belongs to the chromate ion transporter (CHR) (TC 2.A.51) family.</text>
</comment>
<feature type="transmembrane region" description="Helical" evidence="8">
    <location>
        <begin position="140"/>
        <end position="163"/>
    </location>
</feature>
<organism evidence="9 10">
    <name type="scientific">Ancylobacter mangrovi</name>
    <dbReference type="NCBI Taxonomy" id="2972472"/>
    <lineage>
        <taxon>Bacteria</taxon>
        <taxon>Pseudomonadati</taxon>
        <taxon>Pseudomonadota</taxon>
        <taxon>Alphaproteobacteria</taxon>
        <taxon>Hyphomicrobiales</taxon>
        <taxon>Xanthobacteraceae</taxon>
        <taxon>Ancylobacter</taxon>
    </lineage>
</organism>
<evidence type="ECO:0000256" key="8">
    <source>
        <dbReference type="SAM" id="Phobius"/>
    </source>
</evidence>
<keyword evidence="6 8" id="KW-0472">Membrane</keyword>
<evidence type="ECO:0000256" key="4">
    <source>
        <dbReference type="ARBA" id="ARBA00022692"/>
    </source>
</evidence>
<reference evidence="9" key="1">
    <citation type="submission" date="2022-08" db="EMBL/GenBank/DDBJ databases">
        <authorList>
            <person name="Li F."/>
        </authorList>
    </citation>
    <scope>NUCLEOTIDE SEQUENCE</scope>
    <source>
        <strain evidence="9">MQZ15Z-1</strain>
    </source>
</reference>
<evidence type="ECO:0000256" key="6">
    <source>
        <dbReference type="ARBA" id="ARBA00023136"/>
    </source>
</evidence>
<dbReference type="Proteomes" id="UP001151088">
    <property type="component" value="Unassembled WGS sequence"/>
</dbReference>